<organism evidence="2 3">
    <name type="scientific">Noviluteimonas caseinilytica</name>
    <dbReference type="NCBI Taxonomy" id="2675101"/>
    <lineage>
        <taxon>Bacteria</taxon>
        <taxon>Pseudomonadati</taxon>
        <taxon>Pseudomonadota</taxon>
        <taxon>Gammaproteobacteria</taxon>
        <taxon>Lysobacterales</taxon>
        <taxon>Lysobacteraceae</taxon>
        <taxon>Noviluteimonas</taxon>
    </lineage>
</organism>
<dbReference type="RefSeq" id="WP_213434664.1">
    <property type="nucleotide sequence ID" value="NZ_AP024545.1"/>
</dbReference>
<dbReference type="Pfam" id="PF07819">
    <property type="entry name" value="PGAP1"/>
    <property type="match status" value="1"/>
</dbReference>
<gene>
    <name evidence="2" type="ORF">LYSCAS_27680</name>
</gene>
<evidence type="ECO:0000313" key="2">
    <source>
        <dbReference type="EMBL" id="BCT93744.1"/>
    </source>
</evidence>
<feature type="domain" description="GPI inositol-deacylase PGAP1-like alpha/beta" evidence="1">
    <location>
        <begin position="214"/>
        <end position="264"/>
    </location>
</feature>
<evidence type="ECO:0000259" key="1">
    <source>
        <dbReference type="Pfam" id="PF07819"/>
    </source>
</evidence>
<dbReference type="EMBL" id="AP024545">
    <property type="protein sequence ID" value="BCT93744.1"/>
    <property type="molecule type" value="Genomic_DNA"/>
</dbReference>
<reference evidence="2 3" key="1">
    <citation type="submission" date="2021-03" db="EMBL/GenBank/DDBJ databases">
        <title>Complete Genome Sequences of Two Lysobacter Strains Isolated from Sea Water (Lysobacter caseinilyticus) and Soil (Lysobacter helvus) in South Korea.</title>
        <authorList>
            <person name="Watanabe Y."/>
            <person name="Arakawa K."/>
        </authorList>
    </citation>
    <scope>NUCLEOTIDE SEQUENCE [LARGE SCALE GENOMIC DNA]</scope>
    <source>
        <strain evidence="2 3">KVB24</strain>
    </source>
</reference>
<dbReference type="SUPFAM" id="SSF53474">
    <property type="entry name" value="alpha/beta-Hydrolases"/>
    <property type="match status" value="1"/>
</dbReference>
<protein>
    <submittedName>
        <fullName evidence="2">Permease</fullName>
    </submittedName>
</protein>
<name>A0ABM7Q8J0_9GAMM</name>
<dbReference type="Gene3D" id="3.40.50.1820">
    <property type="entry name" value="alpha/beta hydrolase"/>
    <property type="match status" value="1"/>
</dbReference>
<accession>A0ABM7Q8J0</accession>
<dbReference type="Proteomes" id="UP000681317">
    <property type="component" value="Chromosome"/>
</dbReference>
<proteinExistence type="predicted"/>
<dbReference type="InterPro" id="IPR012908">
    <property type="entry name" value="PGAP1-ab_dom-like"/>
</dbReference>
<sequence>MPPSDEHAIDPTSRLAADLRGVGRLAIDGVTGATDIVEAMHAAIGHLPAILGRPAPATTTGLTGFVYRSVRGVTRLVGAGVDRSLAALAPVLGGGGVSPQREALVAAINGVLGDHLETSGNPLAIRMQFRVAGAPLERDALPANTRGKLLVTLHGLCMNDLQWRYAGHDHGEALAREHDYTRVDLHYNTGRPVAANGLAFATLLDQLVHAWPVPVEEIVLLCHSMGGLVARRALEAGLREQLAWTQRPVRIVFLGTPHHGAPLERAGAWADQLIAISPYSAPFVKLGKVRSAGITDLRHGTPGDAPKVPKHVRLYAIAARTDGLVPVASAFGEHDDPARNLRIPASRRWLSTDTHHLGLLGSEAVYQRLARWLRR</sequence>
<evidence type="ECO:0000313" key="3">
    <source>
        <dbReference type="Proteomes" id="UP000681317"/>
    </source>
</evidence>
<dbReference type="InterPro" id="IPR029058">
    <property type="entry name" value="AB_hydrolase_fold"/>
</dbReference>
<keyword evidence="3" id="KW-1185">Reference proteome</keyword>